<dbReference type="CDD" id="cd00093">
    <property type="entry name" value="HTH_XRE"/>
    <property type="match status" value="1"/>
</dbReference>
<accession>A0ABT9UGT4</accession>
<dbReference type="RefSeq" id="WP_307488280.1">
    <property type="nucleotide sequence ID" value="NZ_JAUSSY010000002.1"/>
</dbReference>
<name>A0ABT9UGT4_9MICC</name>
<dbReference type="PROSITE" id="PS50943">
    <property type="entry name" value="HTH_CROC1"/>
    <property type="match status" value="1"/>
</dbReference>
<dbReference type="EMBL" id="JAUSSY010000002">
    <property type="protein sequence ID" value="MDQ0117444.1"/>
    <property type="molecule type" value="Genomic_DNA"/>
</dbReference>
<evidence type="ECO:0000313" key="2">
    <source>
        <dbReference type="EMBL" id="MDQ0117444.1"/>
    </source>
</evidence>
<proteinExistence type="predicted"/>
<keyword evidence="3" id="KW-1185">Reference proteome</keyword>
<comment type="caution">
    <text evidence="2">The sequence shown here is derived from an EMBL/GenBank/DDBJ whole genome shotgun (WGS) entry which is preliminary data.</text>
</comment>
<dbReference type="SUPFAM" id="SSF47413">
    <property type="entry name" value="lambda repressor-like DNA-binding domains"/>
    <property type="match status" value="1"/>
</dbReference>
<sequence>MMEEENATGPEGIEGRVVEALIDLREERGWSQSELARRMTEAGWPKYTQMTVSRTEKGERPIRLNEAEALAQVFGIEMFELWLPRKLRRYSTELHEVEKRQAQLRKDVLQLISRQETVARLADAVDLAQDEVGYAFAVLSEVPEVIVAKARAKLSGASERDLEYLDRFKPKLQKAVEEQIWPQGEELPTSLQHYMELLSKKYLEASDGERSEEA</sequence>
<reference evidence="2 3" key="1">
    <citation type="submission" date="2023-07" db="EMBL/GenBank/DDBJ databases">
        <title>Sorghum-associated microbial communities from plants grown in Nebraska, USA.</title>
        <authorList>
            <person name="Schachtman D."/>
        </authorList>
    </citation>
    <scope>NUCLEOTIDE SEQUENCE [LARGE SCALE GENOMIC DNA]</scope>
    <source>
        <strain evidence="2 3">DS994</strain>
    </source>
</reference>
<evidence type="ECO:0000313" key="3">
    <source>
        <dbReference type="Proteomes" id="UP001226389"/>
    </source>
</evidence>
<dbReference type="Pfam" id="PF01381">
    <property type="entry name" value="HTH_3"/>
    <property type="match status" value="1"/>
</dbReference>
<dbReference type="InterPro" id="IPR001387">
    <property type="entry name" value="Cro/C1-type_HTH"/>
</dbReference>
<feature type="domain" description="HTH cro/C1-type" evidence="1">
    <location>
        <begin position="21"/>
        <end position="81"/>
    </location>
</feature>
<dbReference type="Proteomes" id="UP001226389">
    <property type="component" value="Unassembled WGS sequence"/>
</dbReference>
<gene>
    <name evidence="2" type="ORF">J2T22_000614</name>
</gene>
<protein>
    <submittedName>
        <fullName evidence="2">Transcriptional regulator with XRE-family HTH domain</fullName>
    </submittedName>
</protein>
<dbReference type="Gene3D" id="1.10.260.40">
    <property type="entry name" value="lambda repressor-like DNA-binding domains"/>
    <property type="match status" value="1"/>
</dbReference>
<dbReference type="InterPro" id="IPR010982">
    <property type="entry name" value="Lambda_DNA-bd_dom_sf"/>
</dbReference>
<dbReference type="SMART" id="SM00530">
    <property type="entry name" value="HTH_XRE"/>
    <property type="match status" value="1"/>
</dbReference>
<organism evidence="2 3">
    <name type="scientific">Pseudarthrobacter defluvii</name>
    <dbReference type="NCBI Taxonomy" id="410837"/>
    <lineage>
        <taxon>Bacteria</taxon>
        <taxon>Bacillati</taxon>
        <taxon>Actinomycetota</taxon>
        <taxon>Actinomycetes</taxon>
        <taxon>Micrococcales</taxon>
        <taxon>Micrococcaceae</taxon>
        <taxon>Pseudarthrobacter</taxon>
    </lineage>
</organism>
<evidence type="ECO:0000259" key="1">
    <source>
        <dbReference type="PROSITE" id="PS50943"/>
    </source>
</evidence>